<name>A0A542EBZ2_9MICO</name>
<feature type="transmembrane region" description="Helical" evidence="1">
    <location>
        <begin position="65"/>
        <end position="86"/>
    </location>
</feature>
<proteinExistence type="predicted"/>
<evidence type="ECO:0000256" key="1">
    <source>
        <dbReference type="SAM" id="Phobius"/>
    </source>
</evidence>
<dbReference type="GO" id="GO:0004519">
    <property type="term" value="F:endonuclease activity"/>
    <property type="evidence" value="ECO:0007669"/>
    <property type="project" value="UniProtKB-KW"/>
</dbReference>
<keyword evidence="3" id="KW-0378">Hydrolase</keyword>
<feature type="domain" description="Endonuclease/exonuclease/phosphatase" evidence="2">
    <location>
        <begin position="113"/>
        <end position="310"/>
    </location>
</feature>
<evidence type="ECO:0000259" key="2">
    <source>
        <dbReference type="Pfam" id="PF03372"/>
    </source>
</evidence>
<dbReference type="RefSeq" id="WP_141927154.1">
    <property type="nucleotide sequence ID" value="NZ_BAABCI010000004.1"/>
</dbReference>
<keyword evidence="3" id="KW-0540">Nuclease</keyword>
<gene>
    <name evidence="3" type="ORF">FB459_0215</name>
</gene>
<organism evidence="3 4">
    <name type="scientific">Yimella lutea</name>
    <dbReference type="NCBI Taxonomy" id="587872"/>
    <lineage>
        <taxon>Bacteria</taxon>
        <taxon>Bacillati</taxon>
        <taxon>Actinomycetota</taxon>
        <taxon>Actinomycetes</taxon>
        <taxon>Micrococcales</taxon>
        <taxon>Dermacoccaceae</taxon>
        <taxon>Yimella</taxon>
    </lineage>
</organism>
<keyword evidence="1" id="KW-0472">Membrane</keyword>
<keyword evidence="4" id="KW-1185">Reference proteome</keyword>
<dbReference type="Pfam" id="PF03372">
    <property type="entry name" value="Exo_endo_phos"/>
    <property type="match status" value="1"/>
</dbReference>
<protein>
    <submittedName>
        <fullName evidence="3">Endonuclease/exonuclease/phosphatase family metal-dependent hydrolase</fullName>
    </submittedName>
</protein>
<sequence length="320" mass="34219">MAPRTSRRATKAQAAVGLLATAVMSIRWWDLPAVEFLAMCQALWPVSASACVVTAAVLGVRRRGAWVLVLGPALALSLVGVGHDLWRGAPLVPDEPGKSITVAAINMKQAQGSPDDVAAVVKRHRVDVLVLLEVDEVAVADLRRRPELRELRYTSGRAWNSTVAGSVILSRLPQRERESDAGPASPGQLQQPRVVISGSDGRCVAVLGAHPLPPLPGLAGTWAREIKGLHLTESGERDRGCRTVVAGDFNATRDHPAFRAFLRGGVEAQKGWGTDASWPSASPVLSLDHVVTHGFAVSGRGRFTVQGSDHRGTWVRLVPR</sequence>
<dbReference type="SUPFAM" id="SSF56219">
    <property type="entry name" value="DNase I-like"/>
    <property type="match status" value="1"/>
</dbReference>
<feature type="transmembrane region" description="Helical" evidence="1">
    <location>
        <begin position="12"/>
        <end position="30"/>
    </location>
</feature>
<dbReference type="GO" id="GO:0004527">
    <property type="term" value="F:exonuclease activity"/>
    <property type="evidence" value="ECO:0007669"/>
    <property type="project" value="UniProtKB-KW"/>
</dbReference>
<dbReference type="Proteomes" id="UP000320806">
    <property type="component" value="Unassembled WGS sequence"/>
</dbReference>
<evidence type="ECO:0000313" key="4">
    <source>
        <dbReference type="Proteomes" id="UP000320806"/>
    </source>
</evidence>
<comment type="caution">
    <text evidence="3">The sequence shown here is derived from an EMBL/GenBank/DDBJ whole genome shotgun (WGS) entry which is preliminary data.</text>
</comment>
<feature type="transmembrane region" description="Helical" evidence="1">
    <location>
        <begin position="36"/>
        <end position="58"/>
    </location>
</feature>
<dbReference type="Gene3D" id="3.60.10.10">
    <property type="entry name" value="Endonuclease/exonuclease/phosphatase"/>
    <property type="match status" value="1"/>
</dbReference>
<evidence type="ECO:0000313" key="3">
    <source>
        <dbReference type="EMBL" id="TQJ12848.1"/>
    </source>
</evidence>
<dbReference type="AlphaFoldDB" id="A0A542EBZ2"/>
<dbReference type="OrthoDB" id="2340043at2"/>
<dbReference type="InterPro" id="IPR036691">
    <property type="entry name" value="Endo/exonu/phosph_ase_sf"/>
</dbReference>
<accession>A0A542EBZ2</accession>
<dbReference type="InterPro" id="IPR005135">
    <property type="entry name" value="Endo/exonuclease/phosphatase"/>
</dbReference>
<keyword evidence="1" id="KW-1133">Transmembrane helix</keyword>
<keyword evidence="1" id="KW-0812">Transmembrane</keyword>
<reference evidence="3 4" key="1">
    <citation type="submission" date="2019-06" db="EMBL/GenBank/DDBJ databases">
        <title>Sequencing the genomes of 1000 actinobacteria strains.</title>
        <authorList>
            <person name="Klenk H.-P."/>
        </authorList>
    </citation>
    <scope>NUCLEOTIDE SEQUENCE [LARGE SCALE GENOMIC DNA]</scope>
    <source>
        <strain evidence="3 4">DSM 19828</strain>
    </source>
</reference>
<dbReference type="EMBL" id="VFMO01000001">
    <property type="protein sequence ID" value="TQJ12848.1"/>
    <property type="molecule type" value="Genomic_DNA"/>
</dbReference>
<keyword evidence="3" id="KW-0255">Endonuclease</keyword>
<keyword evidence="3" id="KW-0269">Exonuclease</keyword>